<protein>
    <submittedName>
        <fullName evidence="2">Uncharacterized protein</fullName>
    </submittedName>
</protein>
<evidence type="ECO:0000313" key="2">
    <source>
        <dbReference type="EMBL" id="RXM98322.1"/>
    </source>
</evidence>
<feature type="region of interest" description="Disordered" evidence="1">
    <location>
        <begin position="34"/>
        <end position="84"/>
    </location>
</feature>
<proteinExistence type="predicted"/>
<evidence type="ECO:0000313" key="3">
    <source>
        <dbReference type="Proteomes" id="UP000289886"/>
    </source>
</evidence>
<sequence>MKISESWLLDLPYPKPPPLPIFLGEVPLWRNRGPTPPTFFVGGQGQTEDDPQQPPELLMRKTEKKRLPARKPEGGAAVLRPRGGTAILRAREGKAAVPRAREG</sequence>
<organism evidence="2 3">
    <name type="scientific">Acipenser ruthenus</name>
    <name type="common">Sterlet sturgeon</name>
    <dbReference type="NCBI Taxonomy" id="7906"/>
    <lineage>
        <taxon>Eukaryota</taxon>
        <taxon>Metazoa</taxon>
        <taxon>Chordata</taxon>
        <taxon>Craniata</taxon>
        <taxon>Vertebrata</taxon>
        <taxon>Euteleostomi</taxon>
        <taxon>Actinopterygii</taxon>
        <taxon>Chondrostei</taxon>
        <taxon>Acipenseriformes</taxon>
        <taxon>Acipenseridae</taxon>
        <taxon>Acipenser</taxon>
    </lineage>
</organism>
<gene>
    <name evidence="2" type="ORF">EOD39_13276</name>
</gene>
<reference evidence="2 3" key="1">
    <citation type="submission" date="2019-01" db="EMBL/GenBank/DDBJ databases">
        <title>Draft Genome and Complete Hox-Cluster Characterization of the Sterlet Sturgeon (Acipenser ruthenus).</title>
        <authorList>
            <person name="Wei Q."/>
        </authorList>
    </citation>
    <scope>NUCLEOTIDE SEQUENCE [LARGE SCALE GENOMIC DNA]</scope>
    <source>
        <strain evidence="2">WHYD16114868_AA</strain>
        <tissue evidence="2">Blood</tissue>
    </source>
</reference>
<keyword evidence="3" id="KW-1185">Reference proteome</keyword>
<name>A0A662YPC3_ACIRT</name>
<comment type="caution">
    <text evidence="2">The sequence shown here is derived from an EMBL/GenBank/DDBJ whole genome shotgun (WGS) entry which is preliminary data.</text>
</comment>
<dbReference type="Proteomes" id="UP000289886">
    <property type="component" value="Unassembled WGS sequence"/>
</dbReference>
<dbReference type="EMBL" id="SCEB01000720">
    <property type="protein sequence ID" value="RXM98322.1"/>
    <property type="molecule type" value="Genomic_DNA"/>
</dbReference>
<evidence type="ECO:0000256" key="1">
    <source>
        <dbReference type="SAM" id="MobiDB-lite"/>
    </source>
</evidence>
<dbReference type="AlphaFoldDB" id="A0A662YPC3"/>
<accession>A0A662YPC3</accession>